<dbReference type="Pfam" id="PF07171">
    <property type="entry name" value="MlrC_C"/>
    <property type="match status" value="1"/>
</dbReference>
<dbReference type="Proteomes" id="UP000761264">
    <property type="component" value="Unassembled WGS sequence"/>
</dbReference>
<dbReference type="GO" id="GO:0008237">
    <property type="term" value="F:metallopeptidase activity"/>
    <property type="evidence" value="ECO:0007669"/>
    <property type="project" value="UniProtKB-KW"/>
</dbReference>
<keyword evidence="1" id="KW-0479">Metal-binding</keyword>
<name>A0A967EZU1_9PROT</name>
<comment type="function">
    <text evidence="1">Involved in peptidolytic degradation of cyclic heptapeptide hepatotoxin microcystin (MC).</text>
</comment>
<feature type="domain" description="Microcystin LR degradation protein MlrC N-terminal" evidence="3">
    <location>
        <begin position="7"/>
        <end position="290"/>
    </location>
</feature>
<comment type="similarity">
    <text evidence="1">Belongs to the peptidase M81 family.</text>
</comment>
<sequence>MLQSAPRVMVARIYQESHSFNPALTCVNDFSIERGDDLLELEVRSTSILSGILRRLQKEGAIITPALSAMARPGGPVEHSLFEQLKQEIVSVARRGGVDAIALELHGAMATDCLCDPEGDLLAALRKEVGKGVVIGVGLDLHAHVTDAMLQAADFCIACKTNPHADFPETGDKVAELVLAAVRGEAGPVTACARVPMLLPGALETGSGPLADLHARSRHWIRQHPSILDISICNTMTFLDVPNSGQTVLAVGDCDVETAAAAATEIAGLIWQRRFDFKVNLPSIDRVLNMVVAHPSRRPFVLGDQGDRVIAGTPGDDNAILRRLVERKLKLRAVVPITDPEAVRAATAAGIGAEVTLPVGGKLTPGLEPLVVNGKVVNLTDGRFKLRGPFMAGQTSSLGETAVIEAGRCTLLLTTLAGLTQDPAAFTSQGIDLSQQDLIVSKSGFHFKLSFEDIATPVVVGTPGLSLYKPGIVPFRAKRPIWPEDDVIFDAPKVKIFTQNYPKETPQSSSAIPTSSCTRAS</sequence>
<keyword evidence="1" id="KW-0645">Protease</keyword>
<evidence type="ECO:0000259" key="3">
    <source>
        <dbReference type="Pfam" id="PF07364"/>
    </source>
</evidence>
<protein>
    <recommendedName>
        <fullName evidence="1">Microcystinase C</fullName>
        <shortName evidence="1">MlrC</shortName>
    </recommendedName>
</protein>
<dbReference type="EMBL" id="JAAQPH010000014">
    <property type="protein sequence ID" value="NIA70431.1"/>
    <property type="molecule type" value="Genomic_DNA"/>
</dbReference>
<evidence type="ECO:0000256" key="1">
    <source>
        <dbReference type="PIRNR" id="PIRNR012702"/>
    </source>
</evidence>
<dbReference type="RefSeq" id="WP_167227039.1">
    <property type="nucleotide sequence ID" value="NZ_JAAQPH010000014.1"/>
</dbReference>
<evidence type="ECO:0000259" key="2">
    <source>
        <dbReference type="Pfam" id="PF07171"/>
    </source>
</evidence>
<dbReference type="PIRSF" id="PIRSF012702">
    <property type="entry name" value="UCP012702"/>
    <property type="match status" value="1"/>
</dbReference>
<dbReference type="GO" id="GO:0046872">
    <property type="term" value="F:metal ion binding"/>
    <property type="evidence" value="ECO:0007669"/>
    <property type="project" value="UniProtKB-KW"/>
</dbReference>
<organism evidence="4 5">
    <name type="scientific">Pelagibius litoralis</name>
    <dbReference type="NCBI Taxonomy" id="374515"/>
    <lineage>
        <taxon>Bacteria</taxon>
        <taxon>Pseudomonadati</taxon>
        <taxon>Pseudomonadota</taxon>
        <taxon>Alphaproteobacteria</taxon>
        <taxon>Rhodospirillales</taxon>
        <taxon>Rhodovibrionaceae</taxon>
        <taxon>Pelagibius</taxon>
    </lineage>
</organism>
<feature type="domain" description="Microcystin LR degradation protein MlrC C-terminal" evidence="2">
    <location>
        <begin position="303"/>
        <end position="466"/>
    </location>
</feature>
<dbReference type="InterPro" id="IPR015995">
    <property type="entry name" value="MlrC_N"/>
</dbReference>
<keyword evidence="5" id="KW-1185">Reference proteome</keyword>
<accession>A0A967EZU1</accession>
<comment type="caution">
    <text evidence="4">The sequence shown here is derived from an EMBL/GenBank/DDBJ whole genome shotgun (WGS) entry which is preliminary data.</text>
</comment>
<dbReference type="InterPro" id="IPR009197">
    <property type="entry name" value="MlrC"/>
</dbReference>
<keyword evidence="1" id="KW-0378">Hydrolase</keyword>
<keyword evidence="1" id="KW-0482">Metalloprotease</keyword>
<reference evidence="4" key="1">
    <citation type="submission" date="2020-03" db="EMBL/GenBank/DDBJ databases">
        <title>Genome of Pelagibius litoralis DSM 21314T.</title>
        <authorList>
            <person name="Wang G."/>
        </authorList>
    </citation>
    <scope>NUCLEOTIDE SEQUENCE</scope>
    <source>
        <strain evidence="4">DSM 21314</strain>
    </source>
</reference>
<comment type="cofactor">
    <cofactor evidence="1">
        <name>Zn(2+)</name>
        <dbReference type="ChEBI" id="CHEBI:29105"/>
    </cofactor>
    <text evidence="1">Binds 1 zinc ion per subunit.</text>
</comment>
<dbReference type="GO" id="GO:0006508">
    <property type="term" value="P:proteolysis"/>
    <property type="evidence" value="ECO:0007669"/>
    <property type="project" value="UniProtKB-KW"/>
</dbReference>
<dbReference type="InterPro" id="IPR010799">
    <property type="entry name" value="MlrC_C"/>
</dbReference>
<evidence type="ECO:0000313" key="5">
    <source>
        <dbReference type="Proteomes" id="UP000761264"/>
    </source>
</evidence>
<dbReference type="AlphaFoldDB" id="A0A967EZU1"/>
<evidence type="ECO:0000313" key="4">
    <source>
        <dbReference type="EMBL" id="NIA70431.1"/>
    </source>
</evidence>
<gene>
    <name evidence="4" type="ORF">HBA54_17670</name>
</gene>
<proteinExistence type="inferred from homology"/>
<dbReference type="Pfam" id="PF07364">
    <property type="entry name" value="DUF1485"/>
    <property type="match status" value="1"/>
</dbReference>